<keyword evidence="1" id="KW-0436">Ligase</keyword>
<dbReference type="SUPFAM" id="SSF51735">
    <property type="entry name" value="NAD(P)-binding Rossmann-fold domains"/>
    <property type="match status" value="1"/>
</dbReference>
<keyword evidence="3" id="KW-0067">ATP-binding</keyword>
<evidence type="ECO:0000313" key="5">
    <source>
        <dbReference type="EMBL" id="GLR64319.1"/>
    </source>
</evidence>
<dbReference type="PANTHER" id="PTHR43334">
    <property type="entry name" value="ACETATE--COA LIGASE [ADP-FORMING]"/>
    <property type="match status" value="1"/>
</dbReference>
<keyword evidence="2" id="KW-0547">Nucleotide-binding</keyword>
<dbReference type="EMBL" id="BSOR01000029">
    <property type="protein sequence ID" value="GLR64319.1"/>
    <property type="molecule type" value="Genomic_DNA"/>
</dbReference>
<dbReference type="Pfam" id="PF13380">
    <property type="entry name" value="CoA_binding_2"/>
    <property type="match status" value="1"/>
</dbReference>
<organism evidence="5 6">
    <name type="scientific">Marinospirillum insulare</name>
    <dbReference type="NCBI Taxonomy" id="217169"/>
    <lineage>
        <taxon>Bacteria</taxon>
        <taxon>Pseudomonadati</taxon>
        <taxon>Pseudomonadota</taxon>
        <taxon>Gammaproteobacteria</taxon>
        <taxon>Oceanospirillales</taxon>
        <taxon>Oceanospirillaceae</taxon>
        <taxon>Marinospirillum</taxon>
    </lineage>
</organism>
<dbReference type="InterPro" id="IPR032875">
    <property type="entry name" value="Succ_CoA_lig_flav_dom"/>
</dbReference>
<dbReference type="InterPro" id="IPR043938">
    <property type="entry name" value="Ligase_CoA_dom"/>
</dbReference>
<reference evidence="6" key="1">
    <citation type="journal article" date="2019" name="Int. J. Syst. Evol. Microbiol.">
        <title>The Global Catalogue of Microorganisms (GCM) 10K type strain sequencing project: providing services to taxonomists for standard genome sequencing and annotation.</title>
        <authorList>
            <consortium name="The Broad Institute Genomics Platform"/>
            <consortium name="The Broad Institute Genome Sequencing Center for Infectious Disease"/>
            <person name="Wu L."/>
            <person name="Ma J."/>
        </authorList>
    </citation>
    <scope>NUCLEOTIDE SEQUENCE [LARGE SCALE GENOMIC DNA]</scope>
    <source>
        <strain evidence="6">NBRC 100033</strain>
    </source>
</reference>
<dbReference type="InterPro" id="IPR013815">
    <property type="entry name" value="ATP_grasp_subdomain_1"/>
</dbReference>
<dbReference type="Pfam" id="PF19045">
    <property type="entry name" value="Ligase_CoA_2"/>
    <property type="match status" value="1"/>
</dbReference>
<evidence type="ECO:0000313" key="6">
    <source>
        <dbReference type="Proteomes" id="UP001156682"/>
    </source>
</evidence>
<evidence type="ECO:0000256" key="3">
    <source>
        <dbReference type="ARBA" id="ARBA00022840"/>
    </source>
</evidence>
<feature type="domain" description="CoA-binding" evidence="4">
    <location>
        <begin position="6"/>
        <end position="101"/>
    </location>
</feature>
<dbReference type="Gene3D" id="3.40.50.720">
    <property type="entry name" value="NAD(P)-binding Rossmann-like Domain"/>
    <property type="match status" value="1"/>
</dbReference>
<dbReference type="Proteomes" id="UP001156682">
    <property type="component" value="Unassembled WGS sequence"/>
</dbReference>
<sequence>MSLLSSFYPNALMVVGASADPTKRGFQSIRSLLRDGFAGDIYPVNPRLNELLGLTCYASIEEVPANPELALVCTPAASLLDVIQSCGLKGVKTSIVLASGFAEAGEEGQALQSKAVALAKRFNMRLVGPNTSGVFNTHAKMNLVGFTHLTAGPLGILSQSGNMALSLVTEGSTQLHSGFSSYVGIGNAADLDFHEYLDYFASDKGTGALITYMEGLTDGQAFLKAARSFTANKPLVLYKSGKSESGQRSAKSHTGALAGSYQVAKGVMRQAGVVLVDQPDHLLPVAEALATQPLPAGRRVAVLADGGGHATIAADELDALGLPLAELSASTQAALKALLPKGAAVSNPIDVAGGTDSNPMNFAHCIELLLADPSVDQLLLVGLFGGYALRFDASLAEAEVNTATAIAKLAKASGKPVLVHSLFALNKPAPLQELVEEGTPVYASIETACASLKALVDYAEYRKRISDDDWLTGRGEPSLRVERLVQKVRAEGRTALLEPEAKQLVSAFEVALPEQHWLTHSKELDSLPDELLAQPLAMKVVSQDILHKSDAGGVLLNKQGLNALKAGWQKLYANALHFAPEARLDGVLLSPMADPKGTEVILGVTYDKQYGHLLMFGLGGIFVEVLKDVVFRSLPLARSDAWDMLAGIQAVKVLEGVRGQPPVDKGALVELLLKISALVTAHPEIAELDLNPVRCFRDGYAVLDARMVLFSAAANKSPQQDKRPKQPQAALVH</sequence>
<evidence type="ECO:0000256" key="2">
    <source>
        <dbReference type="ARBA" id="ARBA00022741"/>
    </source>
</evidence>
<dbReference type="Pfam" id="PF13607">
    <property type="entry name" value="Succ_CoA_lig"/>
    <property type="match status" value="1"/>
</dbReference>
<evidence type="ECO:0000256" key="1">
    <source>
        <dbReference type="ARBA" id="ARBA00022598"/>
    </source>
</evidence>
<dbReference type="PANTHER" id="PTHR43334:SF2">
    <property type="entry name" value="ACETATE--COA LIGASE [ADP-FORMING]"/>
    <property type="match status" value="1"/>
</dbReference>
<proteinExistence type="predicted"/>
<evidence type="ECO:0000259" key="4">
    <source>
        <dbReference type="SMART" id="SM00881"/>
    </source>
</evidence>
<dbReference type="Gene3D" id="3.40.50.261">
    <property type="entry name" value="Succinyl-CoA synthetase domains"/>
    <property type="match status" value="2"/>
</dbReference>
<dbReference type="InterPro" id="IPR036291">
    <property type="entry name" value="NAD(P)-bd_dom_sf"/>
</dbReference>
<dbReference type="Pfam" id="PF13549">
    <property type="entry name" value="ATP-grasp_5"/>
    <property type="match status" value="1"/>
</dbReference>
<accession>A0ABQ6A2J2</accession>
<dbReference type="SMART" id="SM00881">
    <property type="entry name" value="CoA_binding"/>
    <property type="match status" value="1"/>
</dbReference>
<dbReference type="SUPFAM" id="SSF52210">
    <property type="entry name" value="Succinyl-CoA synthetase domains"/>
    <property type="match status" value="2"/>
</dbReference>
<dbReference type="InterPro" id="IPR051538">
    <property type="entry name" value="Acyl-CoA_Synth/Transferase"/>
</dbReference>
<comment type="caution">
    <text evidence="5">The sequence shown here is derived from an EMBL/GenBank/DDBJ whole genome shotgun (WGS) entry which is preliminary data.</text>
</comment>
<dbReference type="Gene3D" id="3.30.1490.20">
    <property type="entry name" value="ATP-grasp fold, A domain"/>
    <property type="match status" value="1"/>
</dbReference>
<gene>
    <name evidence="5" type="ORF">GCM10007878_17570</name>
</gene>
<dbReference type="InterPro" id="IPR016102">
    <property type="entry name" value="Succinyl-CoA_synth-like"/>
</dbReference>
<dbReference type="InterPro" id="IPR003781">
    <property type="entry name" value="CoA-bd"/>
</dbReference>
<dbReference type="Gene3D" id="3.30.470.20">
    <property type="entry name" value="ATP-grasp fold, B domain"/>
    <property type="match status" value="1"/>
</dbReference>
<keyword evidence="6" id="KW-1185">Reference proteome</keyword>
<dbReference type="RefSeq" id="WP_084324499.1">
    <property type="nucleotide sequence ID" value="NZ_BSOR01000029.1"/>
</dbReference>
<name>A0ABQ6A2J2_9GAMM</name>
<dbReference type="SUPFAM" id="SSF56059">
    <property type="entry name" value="Glutathione synthetase ATP-binding domain-like"/>
    <property type="match status" value="1"/>
</dbReference>
<protein>
    <submittedName>
        <fullName evidence="5">Acyl-CoA synthetase</fullName>
    </submittedName>
</protein>